<reference evidence="1 2" key="1">
    <citation type="journal article" date="2022" name="bioRxiv">
        <title>The genome of the oomycete Peronosclerospora sorghi, a cosmopolitan pathogen of maize and sorghum, is inflated with dispersed pseudogenes.</title>
        <authorList>
            <person name="Fletcher K."/>
            <person name="Martin F."/>
            <person name="Isakeit T."/>
            <person name="Cavanaugh K."/>
            <person name="Magill C."/>
            <person name="Michelmore R."/>
        </authorList>
    </citation>
    <scope>NUCLEOTIDE SEQUENCE [LARGE SCALE GENOMIC DNA]</scope>
    <source>
        <strain evidence="1">P6</strain>
    </source>
</reference>
<organism evidence="1 2">
    <name type="scientific">Peronosclerospora sorghi</name>
    <dbReference type="NCBI Taxonomy" id="230839"/>
    <lineage>
        <taxon>Eukaryota</taxon>
        <taxon>Sar</taxon>
        <taxon>Stramenopiles</taxon>
        <taxon>Oomycota</taxon>
        <taxon>Peronosporomycetes</taxon>
        <taxon>Peronosporales</taxon>
        <taxon>Peronosporaceae</taxon>
        <taxon>Peronosclerospora</taxon>
    </lineage>
</organism>
<evidence type="ECO:0000313" key="1">
    <source>
        <dbReference type="EMBL" id="KAI9913133.1"/>
    </source>
</evidence>
<keyword evidence="2" id="KW-1185">Reference proteome</keyword>
<proteinExistence type="predicted"/>
<evidence type="ECO:0000313" key="2">
    <source>
        <dbReference type="Proteomes" id="UP001163321"/>
    </source>
</evidence>
<comment type="caution">
    <text evidence="1">The sequence shown here is derived from an EMBL/GenBank/DDBJ whole genome shotgun (WGS) entry which is preliminary data.</text>
</comment>
<accession>A0ACC0W2W0</accession>
<gene>
    <name evidence="1" type="ORF">PsorP6_006372</name>
</gene>
<sequence length="298" mass="32001">MAPVEWGTTRVHETERVDTSLVEQRTWMAAPTLSPSALERTILHAQDPLVFPDEKTLVNRTRALCVAAEHGHEQVVHWLLSTGEVVDERDNKGRTPLLVAAQAGHIAVVELLLRAGAAVDTRDQSGRTALTIAALANNVQLVALLLEYEAATELPDTNGWTPLLAAVYANNVDNVELLLHRNANVDDARAPNGATALIIAAEYGHARVVHVLLEAGARVKAADDEGWTAVMCAASAGRVNIVAMLVTAGANLETLNLGGFSAFSLPWAIVAWTLSSFYWTMEPLVTGTTTRRDPPCSP</sequence>
<dbReference type="EMBL" id="CM047583">
    <property type="protein sequence ID" value="KAI9913133.1"/>
    <property type="molecule type" value="Genomic_DNA"/>
</dbReference>
<protein>
    <submittedName>
        <fullName evidence="1">Uncharacterized protein</fullName>
    </submittedName>
</protein>
<dbReference type="Proteomes" id="UP001163321">
    <property type="component" value="Chromosome 4"/>
</dbReference>
<name>A0ACC0W2W0_9STRA</name>